<dbReference type="InterPro" id="IPR012340">
    <property type="entry name" value="NA-bd_OB-fold"/>
</dbReference>
<evidence type="ECO:0008006" key="5">
    <source>
        <dbReference type="Google" id="ProtNLM"/>
    </source>
</evidence>
<dbReference type="PANTHER" id="PTHR34075">
    <property type="entry name" value="BLR3430 PROTEIN"/>
    <property type="match status" value="1"/>
</dbReference>
<protein>
    <recommendedName>
        <fullName evidence="5">Zn-ribbon domain-containing OB-fold protein</fullName>
    </recommendedName>
</protein>
<dbReference type="InterPro" id="IPR022002">
    <property type="entry name" value="ChsH2_Znr"/>
</dbReference>
<dbReference type="RefSeq" id="WP_090665171.1">
    <property type="nucleotide sequence ID" value="NZ_FMZX01000036.1"/>
</dbReference>
<gene>
    <name evidence="3" type="ORF">SAMN04487779_10369</name>
</gene>
<evidence type="ECO:0000313" key="3">
    <source>
        <dbReference type="EMBL" id="SDE43189.1"/>
    </source>
</evidence>
<feature type="domain" description="ChsH2 C-terminal OB-fold" evidence="1">
    <location>
        <begin position="55"/>
        <end position="120"/>
    </location>
</feature>
<sequence>MAETLPSPVVNADSAPYWQGAREGRLLIRRCDACGKTHFMPRHLCPACWSADLRWVEATGRGTVHSFTVIRRAPLAAFAPRVPYVVALIDLEEGPRMMANILGEDALDTAIGDAVAVCFEDRGEGAAVPQFRRAGGRG</sequence>
<evidence type="ECO:0000313" key="4">
    <source>
        <dbReference type="Proteomes" id="UP000198925"/>
    </source>
</evidence>
<dbReference type="Proteomes" id="UP000198925">
    <property type="component" value="Unassembled WGS sequence"/>
</dbReference>
<dbReference type="AlphaFoldDB" id="A0A1G7CV52"/>
<proteinExistence type="predicted"/>
<accession>A0A1G7CV52</accession>
<dbReference type="Gene3D" id="6.10.30.10">
    <property type="match status" value="1"/>
</dbReference>
<dbReference type="InterPro" id="IPR052513">
    <property type="entry name" value="Thioester_dehydratase-like"/>
</dbReference>
<dbReference type="SUPFAM" id="SSF50249">
    <property type="entry name" value="Nucleic acid-binding proteins"/>
    <property type="match status" value="1"/>
</dbReference>
<evidence type="ECO:0000259" key="2">
    <source>
        <dbReference type="Pfam" id="PF12172"/>
    </source>
</evidence>
<dbReference type="Pfam" id="PF12172">
    <property type="entry name" value="zf-ChsH2"/>
    <property type="match status" value="1"/>
</dbReference>
<dbReference type="STRING" id="938405.SAMN02927895_05820"/>
<dbReference type="InterPro" id="IPR002878">
    <property type="entry name" value="ChsH2_C"/>
</dbReference>
<name>A0A1G7CV52_9PROT</name>
<keyword evidence="4" id="KW-1185">Reference proteome</keyword>
<dbReference type="Pfam" id="PF01796">
    <property type="entry name" value="OB_ChsH2_C"/>
    <property type="match status" value="1"/>
</dbReference>
<organism evidence="3 4">
    <name type="scientific">Belnapia rosea</name>
    <dbReference type="NCBI Taxonomy" id="938405"/>
    <lineage>
        <taxon>Bacteria</taxon>
        <taxon>Pseudomonadati</taxon>
        <taxon>Pseudomonadota</taxon>
        <taxon>Alphaproteobacteria</taxon>
        <taxon>Acetobacterales</taxon>
        <taxon>Roseomonadaceae</taxon>
        <taxon>Belnapia</taxon>
    </lineage>
</organism>
<reference evidence="3 4" key="1">
    <citation type="submission" date="2016-10" db="EMBL/GenBank/DDBJ databases">
        <authorList>
            <person name="de Groot N.N."/>
        </authorList>
    </citation>
    <scope>NUCLEOTIDE SEQUENCE [LARGE SCALE GENOMIC DNA]</scope>
    <source>
        <strain evidence="3 4">CPCC 100156</strain>
    </source>
</reference>
<dbReference type="PANTHER" id="PTHR34075:SF5">
    <property type="entry name" value="BLR3430 PROTEIN"/>
    <property type="match status" value="1"/>
</dbReference>
<evidence type="ECO:0000259" key="1">
    <source>
        <dbReference type="Pfam" id="PF01796"/>
    </source>
</evidence>
<feature type="domain" description="ChsH2 rubredoxin-like zinc ribbon" evidence="2">
    <location>
        <begin position="18"/>
        <end position="53"/>
    </location>
</feature>
<dbReference type="EMBL" id="FMZX01000036">
    <property type="protein sequence ID" value="SDE43189.1"/>
    <property type="molecule type" value="Genomic_DNA"/>
</dbReference>